<dbReference type="EMBL" id="MFAF01000087">
    <property type="protein sequence ID" value="OGD74970.1"/>
    <property type="molecule type" value="Genomic_DNA"/>
</dbReference>
<dbReference type="SMART" id="SM00481">
    <property type="entry name" value="POLIIIAc"/>
    <property type="match status" value="1"/>
</dbReference>
<evidence type="ECO:0000256" key="1">
    <source>
        <dbReference type="ARBA" id="ARBA00001946"/>
    </source>
</evidence>
<dbReference type="AlphaFoldDB" id="A0A1F5F5T4"/>
<keyword evidence="14" id="KW-0915">Sodium</keyword>
<evidence type="ECO:0000256" key="13">
    <source>
        <dbReference type="ARBA" id="ARBA00022932"/>
    </source>
</evidence>
<comment type="cofactor">
    <cofactor evidence="1">
        <name>Mg(2+)</name>
        <dbReference type="ChEBI" id="CHEBI:18420"/>
    </cofactor>
</comment>
<dbReference type="CDD" id="cd07436">
    <property type="entry name" value="PHP_PolX"/>
    <property type="match status" value="1"/>
</dbReference>
<dbReference type="Gene3D" id="3.30.460.10">
    <property type="entry name" value="Beta Polymerase, domain 2"/>
    <property type="match status" value="1"/>
</dbReference>
<dbReference type="InterPro" id="IPR003583">
    <property type="entry name" value="Hlx-hairpin-Hlx_DNA-bd_motif"/>
</dbReference>
<comment type="catalytic activity">
    <reaction evidence="18">
        <text>2'-deoxyribonucleotide-(2'-deoxyribose 5'-phosphate)-2'-deoxyribonucleotide-DNA = a 3'-end 2'-deoxyribonucleotide-(2,3-dehydro-2,3-deoxyribose 5'-phosphate)-DNA + a 5'-end 5'-phospho-2'-deoxyribonucleoside-DNA + H(+)</text>
        <dbReference type="Rhea" id="RHEA:66592"/>
        <dbReference type="Rhea" id="RHEA-COMP:13180"/>
        <dbReference type="Rhea" id="RHEA-COMP:16897"/>
        <dbReference type="Rhea" id="RHEA-COMP:17067"/>
        <dbReference type="ChEBI" id="CHEBI:15378"/>
        <dbReference type="ChEBI" id="CHEBI:136412"/>
        <dbReference type="ChEBI" id="CHEBI:157695"/>
        <dbReference type="ChEBI" id="CHEBI:167181"/>
        <dbReference type="EC" id="4.2.99.18"/>
    </reaction>
</comment>
<comment type="catalytic activity">
    <reaction evidence="21">
        <text>DNA(n) + a 2'-deoxyribonucleoside 5'-triphosphate = DNA(n+1) + diphosphate</text>
        <dbReference type="Rhea" id="RHEA:22508"/>
        <dbReference type="Rhea" id="RHEA-COMP:17339"/>
        <dbReference type="Rhea" id="RHEA-COMP:17340"/>
        <dbReference type="ChEBI" id="CHEBI:33019"/>
        <dbReference type="ChEBI" id="CHEBI:61560"/>
        <dbReference type="ChEBI" id="CHEBI:173112"/>
        <dbReference type="EC" id="2.7.7.7"/>
    </reaction>
</comment>
<dbReference type="GO" id="GO:0008270">
    <property type="term" value="F:zinc ion binding"/>
    <property type="evidence" value="ECO:0007669"/>
    <property type="project" value="TreeGrafter"/>
</dbReference>
<keyword evidence="15" id="KW-0234">DNA repair</keyword>
<keyword evidence="6" id="KW-0488">Methylation</keyword>
<dbReference type="GO" id="GO:0003887">
    <property type="term" value="F:DNA-directed DNA polymerase activity"/>
    <property type="evidence" value="ECO:0007669"/>
    <property type="project" value="UniProtKB-KW"/>
</dbReference>
<dbReference type="GO" id="GO:0140078">
    <property type="term" value="F:class I DNA-(apurinic or apyrimidinic site) endonuclease activity"/>
    <property type="evidence" value="ECO:0007669"/>
    <property type="project" value="UniProtKB-EC"/>
</dbReference>
<evidence type="ECO:0000259" key="22">
    <source>
        <dbReference type="SMART" id="SM00278"/>
    </source>
</evidence>
<dbReference type="STRING" id="1817816.A2Y64_02660"/>
<dbReference type="SUPFAM" id="SSF47802">
    <property type="entry name" value="DNA polymerase beta, N-terminal domain-like"/>
    <property type="match status" value="1"/>
</dbReference>
<evidence type="ECO:0000256" key="11">
    <source>
        <dbReference type="ARBA" id="ARBA00022763"/>
    </source>
</evidence>
<gene>
    <name evidence="25" type="ORF">A2Y64_02660</name>
</gene>
<dbReference type="SUPFAM" id="SSF158702">
    <property type="entry name" value="Sec63 N-terminal domain-like"/>
    <property type="match status" value="1"/>
</dbReference>
<dbReference type="InterPro" id="IPR027421">
    <property type="entry name" value="DNA_pol_lamdba_lyase_dom_sf"/>
</dbReference>
<comment type="caution">
    <text evidence="25">The sequence shown here is derived from an EMBL/GenBank/DDBJ whole genome shotgun (WGS) entry which is preliminary data.</text>
</comment>
<evidence type="ECO:0000256" key="18">
    <source>
        <dbReference type="ARBA" id="ARBA00044632"/>
    </source>
</evidence>
<dbReference type="InterPro" id="IPR043519">
    <property type="entry name" value="NT_sf"/>
</dbReference>
<dbReference type="Gene3D" id="3.20.20.140">
    <property type="entry name" value="Metal-dependent hydrolases"/>
    <property type="match status" value="1"/>
</dbReference>
<evidence type="ECO:0000256" key="14">
    <source>
        <dbReference type="ARBA" id="ARBA00023053"/>
    </source>
</evidence>
<dbReference type="SUPFAM" id="SSF81301">
    <property type="entry name" value="Nucleotidyltransferase"/>
    <property type="match status" value="1"/>
</dbReference>
<evidence type="ECO:0000259" key="23">
    <source>
        <dbReference type="SMART" id="SM00481"/>
    </source>
</evidence>
<evidence type="ECO:0000256" key="9">
    <source>
        <dbReference type="ARBA" id="ARBA00022695"/>
    </source>
</evidence>
<dbReference type="InterPro" id="IPR029398">
    <property type="entry name" value="PolB_thumb"/>
</dbReference>
<accession>A0A1F5F5T4</accession>
<proteinExistence type="predicted"/>
<dbReference type="SMART" id="SM00483">
    <property type="entry name" value="POLXc"/>
    <property type="match status" value="1"/>
</dbReference>
<keyword evidence="8" id="KW-0808">Transferase</keyword>
<evidence type="ECO:0000256" key="8">
    <source>
        <dbReference type="ARBA" id="ARBA00022679"/>
    </source>
</evidence>
<keyword evidence="9" id="KW-0548">Nucleotidyltransferase</keyword>
<dbReference type="GO" id="GO:0042578">
    <property type="term" value="F:phosphoric ester hydrolase activity"/>
    <property type="evidence" value="ECO:0007669"/>
    <property type="project" value="TreeGrafter"/>
</dbReference>
<dbReference type="Gene3D" id="3.30.210.10">
    <property type="entry name" value="DNA polymerase, thumb domain"/>
    <property type="match status" value="1"/>
</dbReference>
<dbReference type="PRINTS" id="PR00870">
    <property type="entry name" value="DNAPOLXBETA"/>
</dbReference>
<feature type="domain" description="DNA-directed DNA polymerase X" evidence="24">
    <location>
        <begin position="1"/>
        <end position="305"/>
    </location>
</feature>
<dbReference type="Proteomes" id="UP000177187">
    <property type="component" value="Unassembled WGS sequence"/>
</dbReference>
<evidence type="ECO:0000256" key="12">
    <source>
        <dbReference type="ARBA" id="ARBA00022843"/>
    </source>
</evidence>
<evidence type="ECO:0000256" key="3">
    <source>
        <dbReference type="ARBA" id="ARBA00012417"/>
    </source>
</evidence>
<comment type="catalytic activity">
    <reaction evidence="19">
        <text>a 5'-end 2'-deoxyribose-2'-deoxyribonucleotide-DNA = (2E,4S)-4-hydroxypenten-2-al-5-phosphate + a 5'-end 5'-phospho-2'-deoxyribonucleoside-DNA + H(+)</text>
        <dbReference type="Rhea" id="RHEA:76255"/>
        <dbReference type="Rhea" id="RHEA-COMP:13180"/>
        <dbReference type="Rhea" id="RHEA-COMP:18657"/>
        <dbReference type="ChEBI" id="CHEBI:15378"/>
        <dbReference type="ChEBI" id="CHEBI:136412"/>
        <dbReference type="ChEBI" id="CHEBI:195194"/>
        <dbReference type="ChEBI" id="CHEBI:195195"/>
    </reaction>
</comment>
<dbReference type="Pfam" id="PF14716">
    <property type="entry name" value="HHH_8"/>
    <property type="match status" value="1"/>
</dbReference>
<protein>
    <recommendedName>
        <fullName evidence="5">DNA polymerase beta</fullName>
        <ecNumber evidence="3">2.7.7.7</ecNumber>
        <ecNumber evidence="4">4.2.99.18</ecNumber>
    </recommendedName>
    <alternativeName>
        <fullName evidence="16">5'-deoxyribose-phosphate lyase</fullName>
    </alternativeName>
    <alternativeName>
        <fullName evidence="17">AP lyase</fullName>
    </alternativeName>
</protein>
<keyword evidence="12" id="KW-0832">Ubl conjugation</keyword>
<dbReference type="InterPro" id="IPR002054">
    <property type="entry name" value="DNA-dir_DNA_pol_X"/>
</dbReference>
<evidence type="ECO:0000313" key="25">
    <source>
        <dbReference type="EMBL" id="OGD74970.1"/>
    </source>
</evidence>
<dbReference type="PIRSF" id="PIRSF005047">
    <property type="entry name" value="UCP005047_YshC"/>
    <property type="match status" value="1"/>
</dbReference>
<dbReference type="InterPro" id="IPR004013">
    <property type="entry name" value="PHP_dom"/>
</dbReference>
<dbReference type="GO" id="GO:0006281">
    <property type="term" value="P:DNA repair"/>
    <property type="evidence" value="ECO:0007669"/>
    <property type="project" value="UniProtKB-KW"/>
</dbReference>
<dbReference type="PANTHER" id="PTHR36928:SF1">
    <property type="entry name" value="PHOSPHATASE YCDX-RELATED"/>
    <property type="match status" value="1"/>
</dbReference>
<dbReference type="InterPro" id="IPR037160">
    <property type="entry name" value="DNA_Pol_thumb_sf"/>
</dbReference>
<evidence type="ECO:0000256" key="16">
    <source>
        <dbReference type="ARBA" id="ARBA00035717"/>
    </source>
</evidence>
<dbReference type="SUPFAM" id="SSF89550">
    <property type="entry name" value="PHP domain-like"/>
    <property type="match status" value="1"/>
</dbReference>
<feature type="domain" description="Helix-hairpin-helix DNA-binding motif class 1" evidence="22">
    <location>
        <begin position="51"/>
        <end position="70"/>
    </location>
</feature>
<dbReference type="Gene3D" id="1.10.150.20">
    <property type="entry name" value="5' to 3' exonuclease, C-terminal subdomain"/>
    <property type="match status" value="1"/>
</dbReference>
<evidence type="ECO:0000256" key="4">
    <source>
        <dbReference type="ARBA" id="ARBA00012720"/>
    </source>
</evidence>
<dbReference type="EC" id="2.7.7.7" evidence="3"/>
<feature type="domain" description="Polymerase/histidinol phosphatase N-terminal" evidence="23">
    <location>
        <begin position="329"/>
        <end position="408"/>
    </location>
</feature>
<dbReference type="InterPro" id="IPR003141">
    <property type="entry name" value="Pol/His_phosphatase_N"/>
</dbReference>
<evidence type="ECO:0000256" key="5">
    <source>
        <dbReference type="ARBA" id="ARBA00020020"/>
    </source>
</evidence>
<keyword evidence="10" id="KW-0235">DNA replication</keyword>
<evidence type="ECO:0000259" key="24">
    <source>
        <dbReference type="SMART" id="SM00483"/>
    </source>
</evidence>
<evidence type="ECO:0000256" key="6">
    <source>
        <dbReference type="ARBA" id="ARBA00022481"/>
    </source>
</evidence>
<dbReference type="SMART" id="SM00278">
    <property type="entry name" value="HhH1"/>
    <property type="match status" value="2"/>
</dbReference>
<dbReference type="PANTHER" id="PTHR36928">
    <property type="entry name" value="PHOSPHATASE YCDX-RELATED"/>
    <property type="match status" value="1"/>
</dbReference>
<feature type="domain" description="Helix-hairpin-helix DNA-binding motif class 1" evidence="22">
    <location>
        <begin position="126"/>
        <end position="145"/>
    </location>
</feature>
<evidence type="ECO:0000313" key="26">
    <source>
        <dbReference type="Proteomes" id="UP000177187"/>
    </source>
</evidence>
<dbReference type="Pfam" id="PF02811">
    <property type="entry name" value="PHP"/>
    <property type="match status" value="1"/>
</dbReference>
<dbReference type="Gene3D" id="1.10.150.110">
    <property type="entry name" value="DNA polymerase beta, N-terminal domain-like"/>
    <property type="match status" value="1"/>
</dbReference>
<evidence type="ECO:0000256" key="7">
    <source>
        <dbReference type="ARBA" id="ARBA00022634"/>
    </source>
</evidence>
<keyword evidence="7" id="KW-0237">DNA synthesis</keyword>
<name>A0A1F5F5T4_9BACT</name>
<dbReference type="InterPro" id="IPR010996">
    <property type="entry name" value="HHH_MUS81"/>
</dbReference>
<dbReference type="EC" id="4.2.99.18" evidence="4"/>
<sequence>MDNREIASVIERLGTASELLGENPFKARAYHGAARTLYGLAEPAEKLLAEGRLAELPGFGKALVEKIAVLVATGRLPQLEERLAKLPPGLFEMLEIEGLGAKRVKLLWETLGVTNPGELEYACLENRLLELPGFGPKTQANVLAGIGRLNRYRARRLYPEARALADGLREKIAALPGVGRCAVAGSVRRLAETAGDLDLVVQIAAGGEGAFAEALRGCDWAGGLRAGDGGGLRFDYLGTEADLRLAGAGRWGTALVLATGSAAHVEGLRGTARERGLDLDALEIEDEEEVYRALGLDEIPPELREGLGEIGAARRGDLPKLLETADIRGVFHVHTTASDGTQSLEDLAKLGEELGYAYIGVSDHSRSAFYAGGLSAEALAAQVEDIVRFNERGRTCRLLAGVESDVLADGSLDYPAEILGRLDFVIASVHSGLRMPREKATARVLAAIENPYTTMLGHATGRLLLAREGYELDWNRVLAALAERGVALELNTSPHRFDADWRILLRAREQGVPVALNPDAHRAGMFDTVALGVGIARKGWLTKSDVLNTLELPELLAWLTARNGERNR</sequence>
<organism evidence="25 26">
    <name type="scientific">Candidatus Coatesbacteria bacterium RBG_13_66_14</name>
    <dbReference type="NCBI Taxonomy" id="1817816"/>
    <lineage>
        <taxon>Bacteria</taxon>
        <taxon>Candidatus Coatesiibacteriota</taxon>
    </lineage>
</organism>
<dbReference type="InterPro" id="IPR002008">
    <property type="entry name" value="DNA_pol_X_beta-like"/>
</dbReference>
<evidence type="ECO:0000256" key="17">
    <source>
        <dbReference type="ARBA" id="ARBA00035726"/>
    </source>
</evidence>
<dbReference type="Pfam" id="PF14791">
    <property type="entry name" value="DNA_pol_B_thumb"/>
    <property type="match status" value="1"/>
</dbReference>
<dbReference type="Pfam" id="PF14520">
    <property type="entry name" value="HHH_5"/>
    <property type="match status" value="1"/>
</dbReference>
<dbReference type="InterPro" id="IPR047967">
    <property type="entry name" value="PolX_PHP"/>
</dbReference>
<evidence type="ECO:0000256" key="10">
    <source>
        <dbReference type="ARBA" id="ARBA00022705"/>
    </source>
</evidence>
<comment type="function">
    <text evidence="20">Repair polymerase that plays a key role in base-excision repair. During this process, the damaged base is excised by specific DNA glycosylases, the DNA backbone is nicked at the abasic site by an apurinic/apyrimidic (AP) endonuclease, and POLB removes 5'-deoxyribose-phosphate from the preincised AP site acting as a 5'-deoxyribose-phosphate lyase (5'-dRP lyase); through its DNA polymerase activity, it adds one nucleotide to the 3' end of the arising single-nucleotide gap. Conducts 'gap-filling' DNA synthesis in a stepwise distributive fashion rather than in a processive fashion as for other DNA polymerases. It is also able to cleave sugar-phosphate bonds 3' to an intact AP site, acting as an AP lyase.</text>
</comment>
<dbReference type="InterPro" id="IPR050243">
    <property type="entry name" value="PHP_phosphatase"/>
</dbReference>
<evidence type="ECO:0000256" key="19">
    <source>
        <dbReference type="ARBA" id="ARBA00044678"/>
    </source>
</evidence>
<evidence type="ECO:0000256" key="2">
    <source>
        <dbReference type="ARBA" id="ARBA00004496"/>
    </source>
</evidence>
<dbReference type="GO" id="GO:0003677">
    <property type="term" value="F:DNA binding"/>
    <property type="evidence" value="ECO:0007669"/>
    <property type="project" value="InterPro"/>
</dbReference>
<evidence type="ECO:0000256" key="20">
    <source>
        <dbReference type="ARBA" id="ARBA00045548"/>
    </source>
</evidence>
<evidence type="ECO:0000256" key="15">
    <source>
        <dbReference type="ARBA" id="ARBA00023204"/>
    </source>
</evidence>
<keyword evidence="13" id="KW-0239">DNA-directed DNA polymerase</keyword>
<dbReference type="InterPro" id="IPR016195">
    <property type="entry name" value="Pol/histidinol_Pase-like"/>
</dbReference>
<keyword evidence="11" id="KW-0227">DNA damage</keyword>
<comment type="subcellular location">
    <subcellularLocation>
        <location evidence="2">Cytoplasm</location>
    </subcellularLocation>
</comment>
<reference evidence="25 26" key="1">
    <citation type="journal article" date="2016" name="Nat. Commun.">
        <title>Thousands of microbial genomes shed light on interconnected biogeochemical processes in an aquifer system.</title>
        <authorList>
            <person name="Anantharaman K."/>
            <person name="Brown C.T."/>
            <person name="Hug L.A."/>
            <person name="Sharon I."/>
            <person name="Castelle C.J."/>
            <person name="Probst A.J."/>
            <person name="Thomas B.C."/>
            <person name="Singh A."/>
            <person name="Wilkins M.J."/>
            <person name="Karaoz U."/>
            <person name="Brodie E.L."/>
            <person name="Williams K.H."/>
            <person name="Hubbard S.S."/>
            <person name="Banfield J.F."/>
        </authorList>
    </citation>
    <scope>NUCLEOTIDE SEQUENCE [LARGE SCALE GENOMIC DNA]</scope>
</reference>
<dbReference type="InterPro" id="IPR022311">
    <property type="entry name" value="PolX-like"/>
</dbReference>
<dbReference type="GO" id="GO:0005829">
    <property type="term" value="C:cytosol"/>
    <property type="evidence" value="ECO:0007669"/>
    <property type="project" value="TreeGrafter"/>
</dbReference>
<evidence type="ECO:0000256" key="21">
    <source>
        <dbReference type="ARBA" id="ARBA00049244"/>
    </source>
</evidence>